<sequence>MNPAILNIFWCGIFSRCGMILHMWIALSNYSKSFKMNKKKVIYSAKYYLIRIFDRYNCPKNLVEIFDFSNCSEK</sequence>
<evidence type="ECO:0000313" key="3">
    <source>
        <dbReference type="Proteomes" id="UP001162131"/>
    </source>
</evidence>
<evidence type="ECO:0008006" key="4">
    <source>
        <dbReference type="Google" id="ProtNLM"/>
    </source>
</evidence>
<accession>A0AAU9JP52</accession>
<evidence type="ECO:0000256" key="1">
    <source>
        <dbReference type="SAM" id="Phobius"/>
    </source>
</evidence>
<dbReference type="AlphaFoldDB" id="A0AAU9JP52"/>
<keyword evidence="3" id="KW-1185">Reference proteome</keyword>
<comment type="caution">
    <text evidence="2">The sequence shown here is derived from an EMBL/GenBank/DDBJ whole genome shotgun (WGS) entry which is preliminary data.</text>
</comment>
<reference evidence="2" key="1">
    <citation type="submission" date="2021-09" db="EMBL/GenBank/DDBJ databases">
        <authorList>
            <consortium name="AG Swart"/>
            <person name="Singh M."/>
            <person name="Singh A."/>
            <person name="Seah K."/>
            <person name="Emmerich C."/>
        </authorList>
    </citation>
    <scope>NUCLEOTIDE SEQUENCE</scope>
    <source>
        <strain evidence="2">ATCC30299</strain>
    </source>
</reference>
<keyword evidence="1" id="KW-0812">Transmembrane</keyword>
<evidence type="ECO:0000313" key="2">
    <source>
        <dbReference type="EMBL" id="CAG9328679.1"/>
    </source>
</evidence>
<organism evidence="2 3">
    <name type="scientific">Blepharisma stoltei</name>
    <dbReference type="NCBI Taxonomy" id="1481888"/>
    <lineage>
        <taxon>Eukaryota</taxon>
        <taxon>Sar</taxon>
        <taxon>Alveolata</taxon>
        <taxon>Ciliophora</taxon>
        <taxon>Postciliodesmatophora</taxon>
        <taxon>Heterotrichea</taxon>
        <taxon>Heterotrichida</taxon>
        <taxon>Blepharismidae</taxon>
        <taxon>Blepharisma</taxon>
    </lineage>
</organism>
<keyword evidence="1" id="KW-0472">Membrane</keyword>
<gene>
    <name evidence="2" type="ORF">BSTOLATCC_MIC46671</name>
</gene>
<protein>
    <recommendedName>
        <fullName evidence="4">Secreted protein</fullName>
    </recommendedName>
</protein>
<keyword evidence="1" id="KW-1133">Transmembrane helix</keyword>
<proteinExistence type="predicted"/>
<dbReference type="Proteomes" id="UP001162131">
    <property type="component" value="Unassembled WGS sequence"/>
</dbReference>
<dbReference type="EMBL" id="CAJZBQ010000046">
    <property type="protein sequence ID" value="CAG9328679.1"/>
    <property type="molecule type" value="Genomic_DNA"/>
</dbReference>
<name>A0AAU9JP52_9CILI</name>
<feature type="transmembrane region" description="Helical" evidence="1">
    <location>
        <begin position="6"/>
        <end position="30"/>
    </location>
</feature>